<reference evidence="1 2" key="1">
    <citation type="journal article" date="2010" name="Nature">
        <title>Comparative genomics reveals mobile pathogenicity chromosomes in Fusarium.</title>
        <authorList>
            <person name="Ma L.J."/>
            <person name="van der Does H.C."/>
            <person name="Borkovich K.A."/>
            <person name="Coleman J.J."/>
            <person name="Daboussi M.J."/>
            <person name="Di Pietro A."/>
            <person name="Dufresne M."/>
            <person name="Freitag M."/>
            <person name="Grabherr M."/>
            <person name="Henrissat B."/>
            <person name="Houterman P.M."/>
            <person name="Kang S."/>
            <person name="Shim W.B."/>
            <person name="Woloshuk C."/>
            <person name="Xie X."/>
            <person name="Xu J.R."/>
            <person name="Antoniw J."/>
            <person name="Baker S.E."/>
            <person name="Bluhm B.H."/>
            <person name="Breakspear A."/>
            <person name="Brown D.W."/>
            <person name="Butchko R.A."/>
            <person name="Chapman S."/>
            <person name="Coulson R."/>
            <person name="Coutinho P.M."/>
            <person name="Danchin E.G."/>
            <person name="Diener A."/>
            <person name="Gale L.R."/>
            <person name="Gardiner D.M."/>
            <person name="Goff S."/>
            <person name="Hammond-Kosack K.E."/>
            <person name="Hilburn K."/>
            <person name="Hua-Van A."/>
            <person name="Jonkers W."/>
            <person name="Kazan K."/>
            <person name="Kodira C.D."/>
            <person name="Koehrsen M."/>
            <person name="Kumar L."/>
            <person name="Lee Y.H."/>
            <person name="Li L."/>
            <person name="Manners J.M."/>
            <person name="Miranda-Saavedra D."/>
            <person name="Mukherjee M."/>
            <person name="Park G."/>
            <person name="Park J."/>
            <person name="Park S.Y."/>
            <person name="Proctor R.H."/>
            <person name="Regev A."/>
            <person name="Ruiz-Roldan M.C."/>
            <person name="Sain D."/>
            <person name="Sakthikumar S."/>
            <person name="Sykes S."/>
            <person name="Schwartz D.C."/>
            <person name="Turgeon B.G."/>
            <person name="Wapinski I."/>
            <person name="Yoder O."/>
            <person name="Young S."/>
            <person name="Zeng Q."/>
            <person name="Zhou S."/>
            <person name="Galagan J."/>
            <person name="Cuomo C.A."/>
            <person name="Kistler H.C."/>
            <person name="Rep M."/>
        </authorList>
    </citation>
    <scope>NUCLEOTIDE SEQUENCE [LARGE SCALE GENOMIC DNA]</scope>
    <source>
        <strain evidence="2">M3125 / FGSC 7600</strain>
    </source>
</reference>
<dbReference type="Proteomes" id="UP000009096">
    <property type="component" value="Chromosome 8"/>
</dbReference>
<dbReference type="KEGG" id="fvr:FVEG_13341"/>
<name>W7MVN3_GIBM7</name>
<dbReference type="OrthoDB" id="5046458at2759"/>
<organism evidence="1 2">
    <name type="scientific">Gibberella moniliformis (strain M3125 / FGSC 7600)</name>
    <name type="common">Maize ear and stalk rot fungus</name>
    <name type="synonym">Fusarium verticillioides</name>
    <dbReference type="NCBI Taxonomy" id="334819"/>
    <lineage>
        <taxon>Eukaryota</taxon>
        <taxon>Fungi</taxon>
        <taxon>Dikarya</taxon>
        <taxon>Ascomycota</taxon>
        <taxon>Pezizomycotina</taxon>
        <taxon>Sordariomycetes</taxon>
        <taxon>Hypocreomycetidae</taxon>
        <taxon>Hypocreales</taxon>
        <taxon>Nectriaceae</taxon>
        <taxon>Fusarium</taxon>
        <taxon>Fusarium fujikuroi species complex</taxon>
    </lineage>
</organism>
<dbReference type="eggNOG" id="ENOG502T36Y">
    <property type="taxonomic scope" value="Eukaryota"/>
</dbReference>
<keyword evidence="2" id="KW-1185">Reference proteome</keyword>
<dbReference type="RefSeq" id="XP_018761517.1">
    <property type="nucleotide sequence ID" value="XM_018902712.1"/>
</dbReference>
<evidence type="ECO:0000313" key="2">
    <source>
        <dbReference type="Proteomes" id="UP000009096"/>
    </source>
</evidence>
<dbReference type="VEuPathDB" id="FungiDB:FVEG_13341"/>
<dbReference type="AlphaFoldDB" id="W7MVN3"/>
<dbReference type="EMBL" id="CM000585">
    <property type="protein sequence ID" value="EWG55326.1"/>
    <property type="molecule type" value="Genomic_DNA"/>
</dbReference>
<gene>
    <name evidence="1" type="ORF">FVEG_13341</name>
</gene>
<dbReference type="EMBL" id="DS022264">
    <property type="protein sequence ID" value="EWG55326.1"/>
    <property type="molecule type" value="Genomic_DNA"/>
</dbReference>
<proteinExistence type="predicted"/>
<dbReference type="GeneID" id="30070699"/>
<sequence length="310" mass="35628">MAIRNPNAALDRMPAELLRITAEGMDHQTLETVTLVCKKLREIFLHKLSIRIAFPGNVSQITSRLTLLLEENPRSPTGPFYEFVKHVYFDLQTSQRIKPSSEVARLMGDLCCKAVNLKKVTVSRYEIYKVLETQAPQLNRLAIMGFRGMPVYEMNHRMTTRILDDIRENFPQLEHLILGEFLNPKFSWGQHRFVTPSDATDLRAMISKAIMNLKSMPKLTHFAFVLSADTIGYGLNADWARDAFPNRKKEWYMEFVTKILQVLPRLQQLCVRVEPSVYTRGIRTPGNASTAVTWVTDQVEAADEFDNFFV</sequence>
<evidence type="ECO:0008006" key="3">
    <source>
        <dbReference type="Google" id="ProtNLM"/>
    </source>
</evidence>
<protein>
    <recommendedName>
        <fullName evidence="3">F-box domain-containing protein</fullName>
    </recommendedName>
</protein>
<evidence type="ECO:0000313" key="1">
    <source>
        <dbReference type="EMBL" id="EWG55326.1"/>
    </source>
</evidence>
<accession>W7MVN3</accession>